<dbReference type="Proteomes" id="UP000008177">
    <property type="component" value="Unplaced contigs"/>
</dbReference>
<dbReference type="InParanoid" id="G2YHX0"/>
<dbReference type="AlphaFoldDB" id="G2YHX0"/>
<sequence>MAFLTVSAGWLRGQLTLSEKVMILALHNVDTIIGFRGEGRRGYACSWGAYTILVGSLILAPFQKQANNELGDTREIVQSVGVSGSF</sequence>
<gene>
    <name evidence="1" type="ORF">BofuT4_uP016130.1</name>
</gene>
<organism evidence="1 2">
    <name type="scientific">Botryotinia fuckeliana (strain T4)</name>
    <name type="common">Noble rot fungus</name>
    <name type="synonym">Botrytis cinerea</name>
    <dbReference type="NCBI Taxonomy" id="999810"/>
    <lineage>
        <taxon>Eukaryota</taxon>
        <taxon>Fungi</taxon>
        <taxon>Dikarya</taxon>
        <taxon>Ascomycota</taxon>
        <taxon>Pezizomycotina</taxon>
        <taxon>Leotiomycetes</taxon>
        <taxon>Helotiales</taxon>
        <taxon>Sclerotiniaceae</taxon>
        <taxon>Botrytis</taxon>
    </lineage>
</organism>
<dbReference type="HOGENOM" id="CLU_2497633_0_0_1"/>
<dbReference type="EMBL" id="FQ790337">
    <property type="protein sequence ID" value="CCD51307.1"/>
    <property type="molecule type" value="Genomic_DNA"/>
</dbReference>
<name>G2YHX0_BOTF4</name>
<proteinExistence type="predicted"/>
<protein>
    <submittedName>
        <fullName evidence="1">Uncharacterized protein</fullName>
    </submittedName>
</protein>
<accession>G2YHX0</accession>
<reference evidence="2" key="1">
    <citation type="journal article" date="2011" name="PLoS Genet.">
        <title>Genomic analysis of the necrotrophic fungal pathogens Sclerotinia sclerotiorum and Botrytis cinerea.</title>
        <authorList>
            <person name="Amselem J."/>
            <person name="Cuomo C.A."/>
            <person name="van Kan J.A."/>
            <person name="Viaud M."/>
            <person name="Benito E.P."/>
            <person name="Couloux A."/>
            <person name="Coutinho P.M."/>
            <person name="de Vries R.P."/>
            <person name="Dyer P.S."/>
            <person name="Fillinger S."/>
            <person name="Fournier E."/>
            <person name="Gout L."/>
            <person name="Hahn M."/>
            <person name="Kohn L."/>
            <person name="Lapalu N."/>
            <person name="Plummer K.M."/>
            <person name="Pradier J.M."/>
            <person name="Quevillon E."/>
            <person name="Sharon A."/>
            <person name="Simon A."/>
            <person name="ten Have A."/>
            <person name="Tudzynski B."/>
            <person name="Tudzynski P."/>
            <person name="Wincker P."/>
            <person name="Andrew M."/>
            <person name="Anthouard V."/>
            <person name="Beever R.E."/>
            <person name="Beffa R."/>
            <person name="Benoit I."/>
            <person name="Bouzid O."/>
            <person name="Brault B."/>
            <person name="Chen Z."/>
            <person name="Choquer M."/>
            <person name="Collemare J."/>
            <person name="Cotton P."/>
            <person name="Danchin E.G."/>
            <person name="Da Silva C."/>
            <person name="Gautier A."/>
            <person name="Giraud C."/>
            <person name="Giraud T."/>
            <person name="Gonzalez C."/>
            <person name="Grossetete S."/>
            <person name="Guldener U."/>
            <person name="Henrissat B."/>
            <person name="Howlett B.J."/>
            <person name="Kodira C."/>
            <person name="Kretschmer M."/>
            <person name="Lappartient A."/>
            <person name="Leroch M."/>
            <person name="Levis C."/>
            <person name="Mauceli E."/>
            <person name="Neuveglise C."/>
            <person name="Oeser B."/>
            <person name="Pearson M."/>
            <person name="Poulain J."/>
            <person name="Poussereau N."/>
            <person name="Quesneville H."/>
            <person name="Rascle C."/>
            <person name="Schumacher J."/>
            <person name="Segurens B."/>
            <person name="Sexton A."/>
            <person name="Silva E."/>
            <person name="Sirven C."/>
            <person name="Soanes D.M."/>
            <person name="Talbot N.J."/>
            <person name="Templeton M."/>
            <person name="Yandava C."/>
            <person name="Yarden O."/>
            <person name="Zeng Q."/>
            <person name="Rollins J.A."/>
            <person name="Lebrun M.H."/>
            <person name="Dickman M."/>
        </authorList>
    </citation>
    <scope>NUCLEOTIDE SEQUENCE [LARGE SCALE GENOMIC DNA]</scope>
    <source>
        <strain evidence="2">T4</strain>
    </source>
</reference>
<evidence type="ECO:0000313" key="1">
    <source>
        <dbReference type="EMBL" id="CCD51307.1"/>
    </source>
</evidence>
<evidence type="ECO:0000313" key="2">
    <source>
        <dbReference type="Proteomes" id="UP000008177"/>
    </source>
</evidence>